<sequence>MSISANFNAAASSILAGSKASNAMIAAAPEDQRPFLQAQEQMQREAKLVELISNSMKKIEQMQSAIVGNMRG</sequence>
<protein>
    <submittedName>
        <fullName evidence="1">Uncharacterized protein</fullName>
    </submittedName>
</protein>
<evidence type="ECO:0000313" key="2">
    <source>
        <dbReference type="Proteomes" id="UP000315369"/>
    </source>
</evidence>
<dbReference type="EMBL" id="VIFM01000231">
    <property type="protein sequence ID" value="TQF10753.1"/>
    <property type="molecule type" value="Genomic_DNA"/>
</dbReference>
<organism evidence="1 2">
    <name type="scientific">Myxococcus llanfairpwllgwyngyllgogerychwyrndrobwllllantysiliogogogochensis</name>
    <dbReference type="NCBI Taxonomy" id="2590453"/>
    <lineage>
        <taxon>Bacteria</taxon>
        <taxon>Pseudomonadati</taxon>
        <taxon>Myxococcota</taxon>
        <taxon>Myxococcia</taxon>
        <taxon>Myxococcales</taxon>
        <taxon>Cystobacterineae</taxon>
        <taxon>Myxococcaceae</taxon>
        <taxon>Myxococcus</taxon>
    </lineage>
</organism>
<keyword evidence="2" id="KW-1185">Reference proteome</keyword>
<dbReference type="AlphaFoldDB" id="A0A540WP06"/>
<reference evidence="1 2" key="1">
    <citation type="submission" date="2019-06" db="EMBL/GenBank/DDBJ databases">
        <authorList>
            <person name="Livingstone P."/>
            <person name="Whitworth D."/>
        </authorList>
    </citation>
    <scope>NUCLEOTIDE SEQUENCE [LARGE SCALE GENOMIC DNA]</scope>
    <source>
        <strain evidence="1 2">AM401</strain>
    </source>
</reference>
<gene>
    <name evidence="1" type="ORF">FJV41_37770</name>
</gene>
<comment type="caution">
    <text evidence="1">The sequence shown here is derived from an EMBL/GenBank/DDBJ whole genome shotgun (WGS) entry which is preliminary data.</text>
</comment>
<name>A0A540WP06_9BACT</name>
<dbReference type="Proteomes" id="UP000315369">
    <property type="component" value="Unassembled WGS sequence"/>
</dbReference>
<evidence type="ECO:0000313" key="1">
    <source>
        <dbReference type="EMBL" id="TQF10753.1"/>
    </source>
</evidence>
<dbReference type="RefSeq" id="WP_141647464.1">
    <property type="nucleotide sequence ID" value="NZ_VIFM01000231.1"/>
</dbReference>
<accession>A0A540WP06</accession>
<dbReference type="OrthoDB" id="5383369at2"/>
<proteinExistence type="predicted"/>